<keyword evidence="3" id="KW-1003">Cell membrane</keyword>
<dbReference type="Pfam" id="PF20730">
    <property type="entry name" value="YetF_N"/>
    <property type="match status" value="1"/>
</dbReference>
<evidence type="ECO:0000256" key="5">
    <source>
        <dbReference type="ARBA" id="ARBA00022989"/>
    </source>
</evidence>
<feature type="transmembrane region" description="Helical" evidence="7">
    <location>
        <begin position="72"/>
        <end position="92"/>
    </location>
</feature>
<evidence type="ECO:0000259" key="8">
    <source>
        <dbReference type="Pfam" id="PF04239"/>
    </source>
</evidence>
<evidence type="ECO:0000256" key="2">
    <source>
        <dbReference type="ARBA" id="ARBA00006448"/>
    </source>
</evidence>
<keyword evidence="5 7" id="KW-1133">Transmembrane helix</keyword>
<dbReference type="PANTHER" id="PTHR34582">
    <property type="entry name" value="UPF0702 TRANSMEMBRANE PROTEIN YCAP"/>
    <property type="match status" value="1"/>
</dbReference>
<dbReference type="PANTHER" id="PTHR34582:SF5">
    <property type="entry name" value="UPF0702 TRANSMEMBRANE PROTEIN YETF"/>
    <property type="match status" value="1"/>
</dbReference>
<comment type="similarity">
    <text evidence="2">Belongs to the UPF0702 family.</text>
</comment>
<dbReference type="Gene3D" id="3.30.240.20">
    <property type="entry name" value="bsu07140 like domains"/>
    <property type="match status" value="2"/>
</dbReference>
<feature type="domain" description="YetF C-terminal" evidence="8">
    <location>
        <begin position="95"/>
        <end position="227"/>
    </location>
</feature>
<evidence type="ECO:0000256" key="4">
    <source>
        <dbReference type="ARBA" id="ARBA00022692"/>
    </source>
</evidence>
<evidence type="ECO:0000256" key="7">
    <source>
        <dbReference type="SAM" id="Phobius"/>
    </source>
</evidence>
<evidence type="ECO:0000256" key="3">
    <source>
        <dbReference type="ARBA" id="ARBA00022475"/>
    </source>
</evidence>
<keyword evidence="4 7" id="KW-0812">Transmembrane</keyword>
<keyword evidence="6 7" id="KW-0472">Membrane</keyword>
<evidence type="ECO:0000256" key="1">
    <source>
        <dbReference type="ARBA" id="ARBA00004651"/>
    </source>
</evidence>
<gene>
    <name evidence="10" type="ORF">JOC27_000146</name>
</gene>
<dbReference type="RefSeq" id="WP_239529247.1">
    <property type="nucleotide sequence ID" value="NZ_CBCRXA010000001.1"/>
</dbReference>
<dbReference type="Proteomes" id="UP000823201">
    <property type="component" value="Unassembled WGS sequence"/>
</dbReference>
<sequence length="241" mass="27553">MRSRHYFLHGGIILESYGAIIIELTVGLFGLLLLTKIMGRSSLSEATPLDLIAMIVVGDFVSEAIYDPETSVIKILFSISFWGFLIYLIDLITLKFHKMRAFIESSPAVVIHGGKVDREVMRKNRMDMNHLQMLLREREIFSIREVDYAILETNGKVSVIRSPDYQFLNRRDSQSLRPPVTMSYTLISDGIILDKNLSAAGKSKRWLKSELQSRSIQNPASVMLAEWRKEDGLYVQTYEES</sequence>
<reference evidence="10 11" key="1">
    <citation type="submission" date="2021-01" db="EMBL/GenBank/DDBJ databases">
        <title>Genomic Encyclopedia of Type Strains, Phase IV (KMG-IV): sequencing the most valuable type-strain genomes for metagenomic binning, comparative biology and taxonomic classification.</title>
        <authorList>
            <person name="Goeker M."/>
        </authorList>
    </citation>
    <scope>NUCLEOTIDE SEQUENCE [LARGE SCALE GENOMIC DNA]</scope>
    <source>
        <strain evidence="10 11">DSM 100968</strain>
    </source>
</reference>
<comment type="caution">
    <text evidence="10">The sequence shown here is derived from an EMBL/GenBank/DDBJ whole genome shotgun (WGS) entry which is preliminary data.</text>
</comment>
<accession>A0ABS2Q4L9</accession>
<evidence type="ECO:0000313" key="11">
    <source>
        <dbReference type="Proteomes" id="UP000823201"/>
    </source>
</evidence>
<feature type="domain" description="YetF-like N-terminal transmembrane" evidence="9">
    <location>
        <begin position="19"/>
        <end position="92"/>
    </location>
</feature>
<evidence type="ECO:0000259" key="9">
    <source>
        <dbReference type="Pfam" id="PF20730"/>
    </source>
</evidence>
<evidence type="ECO:0000313" key="10">
    <source>
        <dbReference type="EMBL" id="MBM7656710.1"/>
    </source>
</evidence>
<dbReference type="InterPro" id="IPR023090">
    <property type="entry name" value="UPF0702_alpha/beta_dom_sf"/>
</dbReference>
<dbReference type="InterPro" id="IPR048454">
    <property type="entry name" value="YetF_N"/>
</dbReference>
<proteinExistence type="inferred from homology"/>
<keyword evidence="11" id="KW-1185">Reference proteome</keyword>
<dbReference type="EMBL" id="JAFBEV010000001">
    <property type="protein sequence ID" value="MBM7656710.1"/>
    <property type="molecule type" value="Genomic_DNA"/>
</dbReference>
<name>A0ABS2Q4L9_9BACL</name>
<organism evidence="10 11">
    <name type="scientific">Sporolactobacillus spathodeae</name>
    <dbReference type="NCBI Taxonomy" id="1465502"/>
    <lineage>
        <taxon>Bacteria</taxon>
        <taxon>Bacillati</taxon>
        <taxon>Bacillota</taxon>
        <taxon>Bacilli</taxon>
        <taxon>Bacillales</taxon>
        <taxon>Sporolactobacillaceae</taxon>
        <taxon>Sporolactobacillus</taxon>
    </lineage>
</organism>
<feature type="transmembrane region" description="Helical" evidence="7">
    <location>
        <begin position="6"/>
        <end position="34"/>
    </location>
</feature>
<comment type="subcellular location">
    <subcellularLocation>
        <location evidence="1">Cell membrane</location>
        <topology evidence="1">Multi-pass membrane protein</topology>
    </subcellularLocation>
</comment>
<protein>
    <submittedName>
        <fullName evidence="10">Uncharacterized membrane protein YcaP (DUF421 family)</fullName>
    </submittedName>
</protein>
<dbReference type="InterPro" id="IPR007353">
    <property type="entry name" value="DUF421"/>
</dbReference>
<dbReference type="Pfam" id="PF04239">
    <property type="entry name" value="DUF421"/>
    <property type="match status" value="1"/>
</dbReference>
<evidence type="ECO:0000256" key="6">
    <source>
        <dbReference type="ARBA" id="ARBA00023136"/>
    </source>
</evidence>